<feature type="transmembrane region" description="Helical" evidence="4">
    <location>
        <begin position="234"/>
        <end position="252"/>
    </location>
</feature>
<feature type="transmembrane region" description="Helical" evidence="4">
    <location>
        <begin position="201"/>
        <end position="222"/>
    </location>
</feature>
<feature type="transmembrane region" description="Helical" evidence="4">
    <location>
        <begin position="355"/>
        <end position="373"/>
    </location>
</feature>
<keyword evidence="3 4" id="KW-0472">Membrane</keyword>
<protein>
    <submittedName>
        <fullName evidence="5">MFS transporter</fullName>
    </submittedName>
</protein>
<dbReference type="SUPFAM" id="SSF103473">
    <property type="entry name" value="MFS general substrate transporter"/>
    <property type="match status" value="1"/>
</dbReference>
<feature type="transmembrane region" description="Helical" evidence="4">
    <location>
        <begin position="39"/>
        <end position="60"/>
    </location>
</feature>
<accession>A0ABZ2XHM7</accession>
<feature type="transmembrane region" description="Helical" evidence="4">
    <location>
        <begin position="130"/>
        <end position="149"/>
    </location>
</feature>
<feature type="transmembrane region" description="Helical" evidence="4">
    <location>
        <begin position="97"/>
        <end position="118"/>
    </location>
</feature>
<sequence>MTQILPLTALLLGVALLLLGSGLLGTLLAVRGGIEGFDSQTLGSIGAMYFVGFLAGTYLGPMMIRRVGHVRAFAFFTAAIACAALLHELLANPWVWGLLRLITGMGMVGLYTTIESWLNSHAAPAQRNRIFATYMAVNLGSLALAQQLLHWSDPAGHVLFALAALSICAAVMPVAATRLAQPVVEEVHGIALRTLFQRAPVACAAGLLSGFAQGAFWGLAPVWADTSGLGHNGVAWFMTVAIIGGAAFQWPIGIVTNHLDRGHVISIIALIAAVLAGGLLLASAHGLFWILLAVFAYGGFAFAMYPLAVARMMDRLEKPEIIAGCASLLLLHGVGASISPFLAGTLMHHFGPAALPAWFVGTQCLLAGTAWWLSARAPADIEHQTPMTPMVRTTPAVIEMLEPVPTAAER</sequence>
<dbReference type="Gene3D" id="1.20.1250.20">
    <property type="entry name" value="MFS general substrate transporter like domains"/>
    <property type="match status" value="2"/>
</dbReference>
<evidence type="ECO:0000313" key="6">
    <source>
        <dbReference type="Proteomes" id="UP001479520"/>
    </source>
</evidence>
<dbReference type="PANTHER" id="PTHR23521:SF3">
    <property type="entry name" value="MFS TRANSPORTER"/>
    <property type="match status" value="1"/>
</dbReference>
<feature type="transmembrane region" description="Helical" evidence="4">
    <location>
        <begin position="72"/>
        <end position="91"/>
    </location>
</feature>
<name>A0ABZ2XHM7_9RHOO</name>
<dbReference type="EMBL" id="CP151406">
    <property type="protein sequence ID" value="WZJ21407.1"/>
    <property type="molecule type" value="Genomic_DNA"/>
</dbReference>
<keyword evidence="2 4" id="KW-1133">Transmembrane helix</keyword>
<dbReference type="RefSeq" id="WP_341743678.1">
    <property type="nucleotide sequence ID" value="NZ_CP151406.1"/>
</dbReference>
<evidence type="ECO:0000256" key="4">
    <source>
        <dbReference type="SAM" id="Phobius"/>
    </source>
</evidence>
<evidence type="ECO:0000256" key="3">
    <source>
        <dbReference type="ARBA" id="ARBA00023136"/>
    </source>
</evidence>
<feature type="transmembrane region" description="Helical" evidence="4">
    <location>
        <begin position="321"/>
        <end position="343"/>
    </location>
</feature>
<dbReference type="InterPro" id="IPR036259">
    <property type="entry name" value="MFS_trans_sf"/>
</dbReference>
<dbReference type="Pfam" id="PF07690">
    <property type="entry name" value="MFS_1"/>
    <property type="match status" value="1"/>
</dbReference>
<keyword evidence="1 4" id="KW-0812">Transmembrane</keyword>
<dbReference type="InterPro" id="IPR047200">
    <property type="entry name" value="MFS_YcaD-like"/>
</dbReference>
<evidence type="ECO:0000256" key="1">
    <source>
        <dbReference type="ARBA" id="ARBA00022692"/>
    </source>
</evidence>
<evidence type="ECO:0000313" key="5">
    <source>
        <dbReference type="EMBL" id="WZJ21407.1"/>
    </source>
</evidence>
<proteinExistence type="predicted"/>
<dbReference type="Proteomes" id="UP001479520">
    <property type="component" value="Chromosome"/>
</dbReference>
<feature type="transmembrane region" description="Helical" evidence="4">
    <location>
        <begin position="288"/>
        <end position="309"/>
    </location>
</feature>
<organism evidence="5 6">
    <name type="scientific">Azonexus hydrophilus</name>
    <dbReference type="NCBI Taxonomy" id="418702"/>
    <lineage>
        <taxon>Bacteria</taxon>
        <taxon>Pseudomonadati</taxon>
        <taxon>Pseudomonadota</taxon>
        <taxon>Betaproteobacteria</taxon>
        <taxon>Rhodocyclales</taxon>
        <taxon>Azonexaceae</taxon>
        <taxon>Azonexus</taxon>
    </lineage>
</organism>
<feature type="transmembrane region" description="Helical" evidence="4">
    <location>
        <begin position="155"/>
        <end position="180"/>
    </location>
</feature>
<feature type="transmembrane region" description="Helical" evidence="4">
    <location>
        <begin position="264"/>
        <end position="282"/>
    </location>
</feature>
<dbReference type="InterPro" id="IPR011701">
    <property type="entry name" value="MFS"/>
</dbReference>
<reference evidence="5 6" key="1">
    <citation type="submission" date="2024-04" db="EMBL/GenBank/DDBJ databases">
        <title>Dissimilatory iodate-reducing microorganisms contribute to the enrichment of iodine in groundwater.</title>
        <authorList>
            <person name="Jiang Z."/>
        </authorList>
    </citation>
    <scope>NUCLEOTIDE SEQUENCE [LARGE SCALE GENOMIC DNA]</scope>
    <source>
        <strain evidence="5 6">NCP973</strain>
    </source>
</reference>
<evidence type="ECO:0000256" key="2">
    <source>
        <dbReference type="ARBA" id="ARBA00022989"/>
    </source>
</evidence>
<dbReference type="CDD" id="cd17477">
    <property type="entry name" value="MFS_YcaD_like"/>
    <property type="match status" value="1"/>
</dbReference>
<dbReference type="PANTHER" id="PTHR23521">
    <property type="entry name" value="TRANSPORTER MFS SUPERFAMILY"/>
    <property type="match status" value="1"/>
</dbReference>
<gene>
    <name evidence="5" type="ORF">AADV58_15870</name>
</gene>
<keyword evidence="6" id="KW-1185">Reference proteome</keyword>